<reference evidence="1 2" key="1">
    <citation type="submission" date="2020-03" db="EMBL/GenBank/DDBJ databases">
        <title>Draft Genome Sequence of Cudoniella acicularis.</title>
        <authorList>
            <person name="Buettner E."/>
            <person name="Kellner H."/>
        </authorList>
    </citation>
    <scope>NUCLEOTIDE SEQUENCE [LARGE SCALE GENOMIC DNA]</scope>
    <source>
        <strain evidence="1 2">DSM 108380</strain>
    </source>
</reference>
<sequence>MRLEILNNMFNFQMTENNYRSMEKGLESYFIHWYEEQCSDRTGPIAKLNHKELLEIVDLLKDPLMTYDIAKAKVPQTASALKTDLEIESGLVLAARIWSISSIGSLKQCLSFGSNVDWNSGSLKDTLDAHYSLSSVTAGNAKIPKLFNAVNLHRIAGIKICWTSNLLDHLQMTDDDKTVHIFHHASFLKLHRRVESHVLPKDFIEETFNTLALLLPQDNATSKKWFQQQIKELGLDPAAGCNGHLNTSSRRLENFKYWGDKISILKQAFDDSEPKTVS</sequence>
<dbReference type="AlphaFoldDB" id="A0A8H4RHF9"/>
<dbReference type="OrthoDB" id="5428890at2759"/>
<name>A0A8H4RHF9_9HELO</name>
<evidence type="ECO:0000313" key="2">
    <source>
        <dbReference type="Proteomes" id="UP000566819"/>
    </source>
</evidence>
<gene>
    <name evidence="1" type="ORF">G7Y89_g8840</name>
</gene>
<organism evidence="1 2">
    <name type="scientific">Cudoniella acicularis</name>
    <dbReference type="NCBI Taxonomy" id="354080"/>
    <lineage>
        <taxon>Eukaryota</taxon>
        <taxon>Fungi</taxon>
        <taxon>Dikarya</taxon>
        <taxon>Ascomycota</taxon>
        <taxon>Pezizomycotina</taxon>
        <taxon>Leotiomycetes</taxon>
        <taxon>Helotiales</taxon>
        <taxon>Tricladiaceae</taxon>
        <taxon>Cudoniella</taxon>
    </lineage>
</organism>
<evidence type="ECO:0000313" key="1">
    <source>
        <dbReference type="EMBL" id="KAF4629311.1"/>
    </source>
</evidence>
<protein>
    <submittedName>
        <fullName evidence="1">Uncharacterized protein</fullName>
    </submittedName>
</protein>
<dbReference type="Proteomes" id="UP000566819">
    <property type="component" value="Unassembled WGS sequence"/>
</dbReference>
<proteinExistence type="predicted"/>
<keyword evidence="2" id="KW-1185">Reference proteome</keyword>
<comment type="caution">
    <text evidence="1">The sequence shown here is derived from an EMBL/GenBank/DDBJ whole genome shotgun (WGS) entry which is preliminary data.</text>
</comment>
<accession>A0A8H4RHF9</accession>
<dbReference type="EMBL" id="JAAMPI010000694">
    <property type="protein sequence ID" value="KAF4629311.1"/>
    <property type="molecule type" value="Genomic_DNA"/>
</dbReference>